<dbReference type="KEGG" id="hakz:J0X25_06065"/>
<reference evidence="3 4" key="1">
    <citation type="submission" date="2021-03" db="EMBL/GenBank/DDBJ databases">
        <title>Haloterrigena longa sp. nov. and Haloterrigena limicola sp. nov., extremely halophilic archaea isolated from a salt lake.</title>
        <authorList>
            <person name="Henglin C."/>
        </authorList>
    </citation>
    <scope>NUCLEOTIDE SEQUENCE [LARGE SCALE GENOMIC DNA]</scope>
    <source>
        <strain evidence="3 4">KZCA68</strain>
    </source>
</reference>
<sequence length="389" mass="43590">MSERARVTSGDSEPLPDGYTVRPYRRQDREGLLSLYQDVLSERLTDRWFEWKYEANPYADDVHVFVAEFDGRIVGAAGFWHLDLSTGDRTMRVIQSCDGAVRSDHRRRGIYTNLFEAGLGYYADAGIEFVFDFPNELTKATFEKHGWRLVEEREAHYRLQRPAAVVGDRLDGPGAGVVRKGAELVARGYHAAKSRRRSAPTGIDVERTDGVPPATLASVYRRDVPDRFHLVRDETFYRWRFDNPHWDYTTYVGRYEGTPLAAIVTGTRTIDGANVTRLTDVVPLSSDSSAGRKRALAAALESVLEANADAALVVAPSGVLPSSLRSRYGFHSNQRFPLSRFTTPTAHGVYLLSAIGSEGDADGEEWRVDGKRLTDPDSWRITFAEYDTG</sequence>
<dbReference type="Proteomes" id="UP000663203">
    <property type="component" value="Chromosome"/>
</dbReference>
<evidence type="ECO:0000313" key="4">
    <source>
        <dbReference type="Proteomes" id="UP000663203"/>
    </source>
</evidence>
<organism evidence="3 4">
    <name type="scientific">Haloterrigena alkaliphila</name>
    <dbReference type="NCBI Taxonomy" id="2816475"/>
    <lineage>
        <taxon>Archaea</taxon>
        <taxon>Methanobacteriati</taxon>
        <taxon>Methanobacteriota</taxon>
        <taxon>Stenosarchaea group</taxon>
        <taxon>Halobacteria</taxon>
        <taxon>Halobacteriales</taxon>
        <taxon>Natrialbaceae</taxon>
        <taxon>Haloterrigena</taxon>
    </lineage>
</organism>
<dbReference type="Gene3D" id="3.40.630.30">
    <property type="match status" value="1"/>
</dbReference>
<dbReference type="InterPro" id="IPR016181">
    <property type="entry name" value="Acyl_CoA_acyltransferase"/>
</dbReference>
<feature type="region of interest" description="Disordered" evidence="1">
    <location>
        <begin position="1"/>
        <end position="21"/>
    </location>
</feature>
<dbReference type="CDD" id="cd04301">
    <property type="entry name" value="NAT_SF"/>
    <property type="match status" value="1"/>
</dbReference>
<keyword evidence="4" id="KW-1185">Reference proteome</keyword>
<accession>A0A8A2VIJ2</accession>
<dbReference type="InterPro" id="IPR000182">
    <property type="entry name" value="GNAT_dom"/>
</dbReference>
<gene>
    <name evidence="3" type="ORF">J0X25_06065</name>
</gene>
<dbReference type="PROSITE" id="PS51186">
    <property type="entry name" value="GNAT"/>
    <property type="match status" value="1"/>
</dbReference>
<evidence type="ECO:0000256" key="1">
    <source>
        <dbReference type="SAM" id="MobiDB-lite"/>
    </source>
</evidence>
<evidence type="ECO:0000259" key="2">
    <source>
        <dbReference type="PROSITE" id="PS51186"/>
    </source>
</evidence>
<protein>
    <submittedName>
        <fullName evidence="3">GNAT family N-acetyltransferase</fullName>
    </submittedName>
</protein>
<dbReference type="EMBL" id="CP071462">
    <property type="protein sequence ID" value="QSX00521.1"/>
    <property type="molecule type" value="Genomic_DNA"/>
</dbReference>
<dbReference type="Pfam" id="PF13527">
    <property type="entry name" value="Acetyltransf_9"/>
    <property type="match status" value="1"/>
</dbReference>
<dbReference type="SUPFAM" id="SSF55729">
    <property type="entry name" value="Acyl-CoA N-acyltransferases (Nat)"/>
    <property type="match status" value="1"/>
</dbReference>
<dbReference type="GO" id="GO:0016747">
    <property type="term" value="F:acyltransferase activity, transferring groups other than amino-acyl groups"/>
    <property type="evidence" value="ECO:0007669"/>
    <property type="project" value="InterPro"/>
</dbReference>
<name>A0A8A2VIJ2_9EURY</name>
<proteinExistence type="predicted"/>
<dbReference type="AlphaFoldDB" id="A0A8A2VIJ2"/>
<feature type="domain" description="N-acetyltransferase" evidence="2">
    <location>
        <begin position="19"/>
        <end position="164"/>
    </location>
</feature>
<evidence type="ECO:0000313" key="3">
    <source>
        <dbReference type="EMBL" id="QSX00521.1"/>
    </source>
</evidence>